<dbReference type="InterPro" id="IPR015897">
    <property type="entry name" value="CHK_kinase-like"/>
</dbReference>
<accession>A0A914D157</accession>
<dbReference type="Pfam" id="PF07914">
    <property type="entry name" value="DUF1679"/>
    <property type="match status" value="1"/>
</dbReference>
<proteinExistence type="predicted"/>
<keyword evidence="2" id="KW-1185">Reference proteome</keyword>
<dbReference type="InterPro" id="IPR052961">
    <property type="entry name" value="Oxido-Kinase-like_Enzymes"/>
</dbReference>
<dbReference type="Proteomes" id="UP000887540">
    <property type="component" value="Unplaced"/>
</dbReference>
<dbReference type="AlphaFoldDB" id="A0A914D157"/>
<evidence type="ECO:0000259" key="1">
    <source>
        <dbReference type="SMART" id="SM00587"/>
    </source>
</evidence>
<reference evidence="3" key="1">
    <citation type="submission" date="2022-11" db="UniProtKB">
        <authorList>
            <consortium name="WormBaseParasite"/>
        </authorList>
    </citation>
    <scope>IDENTIFICATION</scope>
</reference>
<dbReference type="InterPro" id="IPR012877">
    <property type="entry name" value="Dhs-27"/>
</dbReference>
<dbReference type="PANTHER" id="PTHR23020:SF41">
    <property type="entry name" value="AMINOGLYCOSIDE PHOSPHOTRANSFERASE DOMAIN-CONTAINING PROTEIN"/>
    <property type="match status" value="1"/>
</dbReference>
<feature type="domain" description="CHK kinase-like" evidence="1">
    <location>
        <begin position="142"/>
        <end position="307"/>
    </location>
</feature>
<evidence type="ECO:0000313" key="3">
    <source>
        <dbReference type="WBParaSite" id="ACRNAN_scaffold16335.g11262.t1"/>
    </source>
</evidence>
<protein>
    <submittedName>
        <fullName evidence="3">CHK kinase-like domain-containing protein</fullName>
    </submittedName>
</protein>
<dbReference type="SUPFAM" id="SSF56112">
    <property type="entry name" value="Protein kinase-like (PK-like)"/>
    <property type="match status" value="1"/>
</dbReference>
<evidence type="ECO:0000313" key="2">
    <source>
        <dbReference type="Proteomes" id="UP000887540"/>
    </source>
</evidence>
<organism evidence="2 3">
    <name type="scientific">Acrobeloides nanus</name>
    <dbReference type="NCBI Taxonomy" id="290746"/>
    <lineage>
        <taxon>Eukaryota</taxon>
        <taxon>Metazoa</taxon>
        <taxon>Ecdysozoa</taxon>
        <taxon>Nematoda</taxon>
        <taxon>Chromadorea</taxon>
        <taxon>Rhabditida</taxon>
        <taxon>Tylenchina</taxon>
        <taxon>Cephalobomorpha</taxon>
        <taxon>Cephaloboidea</taxon>
        <taxon>Cephalobidae</taxon>
        <taxon>Acrobeloides</taxon>
    </lineage>
</organism>
<sequence length="317" mass="37132">MENNQVIGSTQFTQNSIIDILIEKDANFRQSVENSAIKEITTTFNNDAQGFISYVHILKIELQNGQIFEYALKFPSIEYLIDKGENSQDDIQKIAQKNKILCLIHNLECQFYNLFSGNSCPIPIPKVFFIKPAESSFEEGLIVMKNLAKEGMVFKKYEFLDEEKIWVIIEHIARFQAFLLHNQEKIQWKGRFLECDYPNVNLRKRLEKLKTVFPGQFEKVIEGLYPVIEDKKLHQYWLWECCEDLGIPMVLCHGDLWATNIFWRKNQEGMASNELIGFIDWSLTFEDEQEKIEIQHVVKNIEEALIDAVNLLKNGYF</sequence>
<dbReference type="WBParaSite" id="ACRNAN_scaffold16335.g11262.t1">
    <property type="protein sequence ID" value="ACRNAN_scaffold16335.g11262.t1"/>
    <property type="gene ID" value="ACRNAN_scaffold16335.g11262"/>
</dbReference>
<dbReference type="InterPro" id="IPR011009">
    <property type="entry name" value="Kinase-like_dom_sf"/>
</dbReference>
<dbReference type="PANTHER" id="PTHR23020">
    <property type="entry name" value="UNCHARACTERIZED NUCLEAR HORMONE RECEPTOR-RELATED"/>
    <property type="match status" value="1"/>
</dbReference>
<name>A0A914D157_9BILA</name>
<dbReference type="Gene3D" id="3.90.1200.10">
    <property type="match status" value="1"/>
</dbReference>
<dbReference type="SMART" id="SM00587">
    <property type="entry name" value="CHK"/>
    <property type="match status" value="1"/>
</dbReference>